<proteinExistence type="predicted"/>
<comment type="caution">
    <text evidence="6">The sequence shown here is derived from an EMBL/GenBank/DDBJ whole genome shotgun (WGS) entry which is preliminary data.</text>
</comment>
<sequence>MKEKLEEERRKKEEERRRLEEEKRKKAEAERQRQEQERLAQQRREEAERQRREEERRRALEEQVKREMAALEAQRAQQEALARAEAQRLAAIASLRDEYIFKIREKVRRNIVMPPEVPHNAEAVFEVVLLPSGEVLSARLVKPSGVPAYDSAVERAIKKAEPLPLPPDPALLPQFRTLTLKFRPAE</sequence>
<dbReference type="Pfam" id="PF13103">
    <property type="entry name" value="TonB_2"/>
    <property type="match status" value="1"/>
</dbReference>
<dbReference type="Gene3D" id="3.30.1150.10">
    <property type="match status" value="1"/>
</dbReference>
<evidence type="ECO:0000313" key="6">
    <source>
        <dbReference type="EMBL" id="TXF10899.1"/>
    </source>
</evidence>
<evidence type="ECO:0000256" key="1">
    <source>
        <dbReference type="ARBA" id="ARBA00004167"/>
    </source>
</evidence>
<dbReference type="InterPro" id="IPR006260">
    <property type="entry name" value="TonB/TolA_C"/>
</dbReference>
<evidence type="ECO:0000256" key="3">
    <source>
        <dbReference type="ARBA" id="ARBA00022989"/>
    </source>
</evidence>
<keyword evidence="3" id="KW-1133">Transmembrane helix</keyword>
<evidence type="ECO:0000256" key="5">
    <source>
        <dbReference type="SAM" id="MobiDB-lite"/>
    </source>
</evidence>
<dbReference type="GO" id="GO:0016020">
    <property type="term" value="C:membrane"/>
    <property type="evidence" value="ECO:0007669"/>
    <property type="project" value="UniProtKB-SubCell"/>
</dbReference>
<dbReference type="InParanoid" id="A0A5C7EG33"/>
<organism evidence="6 7">
    <name type="scientific">Pelomicrobium methylotrophicum</name>
    <dbReference type="NCBI Taxonomy" id="2602750"/>
    <lineage>
        <taxon>Bacteria</taxon>
        <taxon>Pseudomonadati</taxon>
        <taxon>Pseudomonadota</taxon>
        <taxon>Hydrogenophilia</taxon>
        <taxon>Hydrogenophilia incertae sedis</taxon>
        <taxon>Pelomicrobium</taxon>
    </lineage>
</organism>
<protein>
    <submittedName>
        <fullName evidence="6">TonB C-terminal domain-containing protein</fullName>
    </submittedName>
</protein>
<keyword evidence="7" id="KW-1185">Reference proteome</keyword>
<feature type="region of interest" description="Disordered" evidence="5">
    <location>
        <begin position="1"/>
        <end position="63"/>
    </location>
</feature>
<accession>A0A5C7EG33</accession>
<dbReference type="EMBL" id="VPFL01000020">
    <property type="protein sequence ID" value="TXF10899.1"/>
    <property type="molecule type" value="Genomic_DNA"/>
</dbReference>
<comment type="subcellular location">
    <subcellularLocation>
        <location evidence="1">Membrane</location>
        <topology evidence="1">Single-pass membrane protein</topology>
    </subcellularLocation>
</comment>
<evidence type="ECO:0000313" key="7">
    <source>
        <dbReference type="Proteomes" id="UP000321201"/>
    </source>
</evidence>
<keyword evidence="2" id="KW-0812">Transmembrane</keyword>
<dbReference type="AlphaFoldDB" id="A0A5C7EG33"/>
<reference evidence="6 7" key="1">
    <citation type="submission" date="2019-08" db="EMBL/GenBank/DDBJ databases">
        <title>Pelomicrobium methylotrophicum gen. nov., sp. nov. a moderately thermophilic, facultatively anaerobic, lithoautotrophic and methylotrophic bacterium isolated from a terrestrial mud volcano.</title>
        <authorList>
            <person name="Slobodkina G.B."/>
            <person name="Merkel A.Y."/>
            <person name="Slobodkin A.I."/>
        </authorList>
    </citation>
    <scope>NUCLEOTIDE SEQUENCE [LARGE SCALE GENOMIC DNA]</scope>
    <source>
        <strain evidence="6 7">SM250</strain>
    </source>
</reference>
<evidence type="ECO:0000256" key="2">
    <source>
        <dbReference type="ARBA" id="ARBA00022692"/>
    </source>
</evidence>
<evidence type="ECO:0000256" key="4">
    <source>
        <dbReference type="ARBA" id="ARBA00023136"/>
    </source>
</evidence>
<name>A0A5C7EG33_9PROT</name>
<dbReference type="NCBIfam" id="TIGR01352">
    <property type="entry name" value="tonB_Cterm"/>
    <property type="match status" value="1"/>
</dbReference>
<gene>
    <name evidence="6" type="ORF">FR698_13200</name>
</gene>
<dbReference type="OrthoDB" id="5298892at2"/>
<keyword evidence="4" id="KW-0472">Membrane</keyword>
<dbReference type="SUPFAM" id="SSF74653">
    <property type="entry name" value="TolA/TonB C-terminal domain"/>
    <property type="match status" value="1"/>
</dbReference>
<dbReference type="Proteomes" id="UP000321201">
    <property type="component" value="Unassembled WGS sequence"/>
</dbReference>